<dbReference type="EMBL" id="JBJXBP010000005">
    <property type="protein sequence ID" value="KAL3830942.1"/>
    <property type="molecule type" value="Genomic_DNA"/>
</dbReference>
<evidence type="ECO:0000313" key="1">
    <source>
        <dbReference type="EMBL" id="KAL3830942.1"/>
    </source>
</evidence>
<reference evidence="1 2" key="1">
    <citation type="submission" date="2024-12" db="EMBL/GenBank/DDBJ databases">
        <title>The unique morphological basis and parallel evolutionary history of personate flowers in Penstemon.</title>
        <authorList>
            <person name="Depatie T.H."/>
            <person name="Wessinger C.A."/>
        </authorList>
    </citation>
    <scope>NUCLEOTIDE SEQUENCE [LARGE SCALE GENOMIC DNA]</scope>
    <source>
        <strain evidence="1">WTNN_2</strain>
        <tissue evidence="1">Leaf</tissue>
    </source>
</reference>
<dbReference type="AlphaFoldDB" id="A0ABD3T1Z6"/>
<dbReference type="Proteomes" id="UP001634393">
    <property type="component" value="Unassembled WGS sequence"/>
</dbReference>
<accession>A0ABD3T1Z6</accession>
<protein>
    <submittedName>
        <fullName evidence="1">Uncharacterized protein</fullName>
    </submittedName>
</protein>
<organism evidence="1 2">
    <name type="scientific">Penstemon smallii</name>
    <dbReference type="NCBI Taxonomy" id="265156"/>
    <lineage>
        <taxon>Eukaryota</taxon>
        <taxon>Viridiplantae</taxon>
        <taxon>Streptophyta</taxon>
        <taxon>Embryophyta</taxon>
        <taxon>Tracheophyta</taxon>
        <taxon>Spermatophyta</taxon>
        <taxon>Magnoliopsida</taxon>
        <taxon>eudicotyledons</taxon>
        <taxon>Gunneridae</taxon>
        <taxon>Pentapetalae</taxon>
        <taxon>asterids</taxon>
        <taxon>lamiids</taxon>
        <taxon>Lamiales</taxon>
        <taxon>Plantaginaceae</taxon>
        <taxon>Cheloneae</taxon>
        <taxon>Penstemon</taxon>
    </lineage>
</organism>
<sequence>MDKNPLVHSSKQGHGHVSIHMDISCDEKSYFSCSVVPCNLSQYSSYLAAKASATSGSVKRVVDEVFQATQTPSWLRAIIPAPVRLYSSKIAASKFTLITPAAGAVH</sequence>
<proteinExistence type="predicted"/>
<keyword evidence="2" id="KW-1185">Reference proteome</keyword>
<name>A0ABD3T1Z6_9LAMI</name>
<evidence type="ECO:0000313" key="2">
    <source>
        <dbReference type="Proteomes" id="UP001634393"/>
    </source>
</evidence>
<gene>
    <name evidence="1" type="ORF">ACJIZ3_019744</name>
</gene>
<comment type="caution">
    <text evidence="1">The sequence shown here is derived from an EMBL/GenBank/DDBJ whole genome shotgun (WGS) entry which is preliminary data.</text>
</comment>